<dbReference type="Pfam" id="PF10009">
    <property type="entry name" value="DUF2252"/>
    <property type="match status" value="1"/>
</dbReference>
<evidence type="ECO:0000313" key="1">
    <source>
        <dbReference type="EMBL" id="MDQ9070271.1"/>
    </source>
</evidence>
<sequence length="408" mass="47222">MSTVVDRIVQYNQNRNPQFLPMKYKLMASGAFRFFRGSCHLFYEDLSQKQTWQDANKTWICGDLHVENFGSYRSHSKVVYFDLNDFDEAVLAHPTWEIARFLCSVFLAGRELDLSDQALKTIVDLLFDEYINALKKGKAYAIEKESIQGILKKYIKSVETRDQLAFLDSKSKLLSNQKRAWIIDNKKYFAIDDKVKKAQLINYFSDYLNTLSSTQSKNFEVQDAAIRVAGTGSIGLKRYVFLVYQNDSQSFSLFDVKQAQNSSLTLTPYIKLEQPSWKNQAERIQTIQEYMEYVTPGWLSRINIDEEHFIVKELQPEQDKMDFSACKDKPKKLTDACHYMARLVAYSQLRSAGRSGSDNIDSLIEFANNAGQFKAQLLDYVYNYYLQVLDDFSEFSQAYKDSKSKISG</sequence>
<reference evidence="1" key="1">
    <citation type="submission" date="2023-08" db="EMBL/GenBank/DDBJ databases">
        <title>Emergence of clinically-relevant ST2 carbapenem-resistant Acinetobacter baumannii strains in hospital sewages in Zhejiang, East of China.</title>
        <authorList>
            <person name="Kaichao C."/>
            <person name="Zhang R."/>
        </authorList>
    </citation>
    <scope>NUCLEOTIDE SEQUENCE</scope>
    <source>
        <strain evidence="1">M-SY-60</strain>
    </source>
</reference>
<proteinExistence type="predicted"/>
<dbReference type="Proteomes" id="UP001243195">
    <property type="component" value="Unassembled WGS sequence"/>
</dbReference>
<evidence type="ECO:0000313" key="2">
    <source>
        <dbReference type="Proteomes" id="UP001243195"/>
    </source>
</evidence>
<dbReference type="PANTHER" id="PTHR39441">
    <property type="entry name" value="DUF2252 DOMAIN-CONTAINING PROTEIN"/>
    <property type="match status" value="1"/>
</dbReference>
<dbReference type="EMBL" id="JAVIDA010000002">
    <property type="protein sequence ID" value="MDQ9070271.1"/>
    <property type="molecule type" value="Genomic_DNA"/>
</dbReference>
<dbReference type="RefSeq" id="WP_308955874.1">
    <property type="nucleotide sequence ID" value="NZ_JAVICY010000009.1"/>
</dbReference>
<comment type="caution">
    <text evidence="1">The sequence shown here is derived from an EMBL/GenBank/DDBJ whole genome shotgun (WGS) entry which is preliminary data.</text>
</comment>
<dbReference type="AlphaFoldDB" id="A0AAW8JC01"/>
<protein>
    <submittedName>
        <fullName evidence="1">DUF2252 family protein</fullName>
    </submittedName>
</protein>
<dbReference type="InterPro" id="IPR018721">
    <property type="entry name" value="DUF2252"/>
</dbReference>
<dbReference type="PANTHER" id="PTHR39441:SF1">
    <property type="entry name" value="DUF2252 DOMAIN-CONTAINING PROTEIN"/>
    <property type="match status" value="1"/>
</dbReference>
<gene>
    <name evidence="1" type="ORF">RFH51_02155</name>
</gene>
<organism evidence="1 2">
    <name type="scientific">Acinetobacter gerneri</name>
    <dbReference type="NCBI Taxonomy" id="202952"/>
    <lineage>
        <taxon>Bacteria</taxon>
        <taxon>Pseudomonadati</taxon>
        <taxon>Pseudomonadota</taxon>
        <taxon>Gammaproteobacteria</taxon>
        <taxon>Moraxellales</taxon>
        <taxon>Moraxellaceae</taxon>
        <taxon>Acinetobacter</taxon>
    </lineage>
</organism>
<accession>A0AAW8JC01</accession>
<name>A0AAW8JC01_9GAMM</name>